<proteinExistence type="predicted"/>
<dbReference type="RefSeq" id="WP_089967224.1">
    <property type="nucleotide sequence ID" value="NZ_FNJM01000002.1"/>
</dbReference>
<protein>
    <submittedName>
        <fullName evidence="2">Uncharacterized protein</fullName>
    </submittedName>
</protein>
<dbReference type="AlphaFoldDB" id="A0A1H0QH35"/>
<evidence type="ECO:0000256" key="1">
    <source>
        <dbReference type="SAM" id="MobiDB-lite"/>
    </source>
</evidence>
<dbReference type="OrthoDB" id="1900816at2"/>
<name>A0A1H0QH35_9CLOT</name>
<sequence>MNNNVDEKIAKLKLEQRIQKEKELNEKESNEKLEKDTEENSDEITLEEVIKQMEEGEVNLEERSFKFRRKSFLGNKIEMPVPLAYFEEKVNTTSNVTLVNDLYGVSFAANYVKKGAVKQTFKQFKAGMEKSLKDMELYLEWLEEGEIGEGTSKISYGTYKTPTGKGDLYNLIFYKQHKGTVLIGNYNCFYTDIKTWELFIKASIMLMKIN</sequence>
<feature type="region of interest" description="Disordered" evidence="1">
    <location>
        <begin position="21"/>
        <end position="41"/>
    </location>
</feature>
<gene>
    <name evidence="2" type="ORF">SAMN04488529_102361</name>
</gene>
<evidence type="ECO:0000313" key="3">
    <source>
        <dbReference type="Proteomes" id="UP000198597"/>
    </source>
</evidence>
<feature type="compositionally biased region" description="Basic and acidic residues" evidence="1">
    <location>
        <begin position="21"/>
        <end position="35"/>
    </location>
</feature>
<reference evidence="2 3" key="1">
    <citation type="submission" date="2016-10" db="EMBL/GenBank/DDBJ databases">
        <authorList>
            <person name="de Groot N.N."/>
        </authorList>
    </citation>
    <scope>NUCLEOTIDE SEQUENCE [LARGE SCALE GENOMIC DNA]</scope>
    <source>
        <strain evidence="2 3">DSM 12272</strain>
    </source>
</reference>
<accession>A0A1H0QH35</accession>
<organism evidence="2 3">
    <name type="scientific">Clostridium gasigenes</name>
    <dbReference type="NCBI Taxonomy" id="94869"/>
    <lineage>
        <taxon>Bacteria</taxon>
        <taxon>Bacillati</taxon>
        <taxon>Bacillota</taxon>
        <taxon>Clostridia</taxon>
        <taxon>Eubacteriales</taxon>
        <taxon>Clostridiaceae</taxon>
        <taxon>Clostridium</taxon>
    </lineage>
</organism>
<keyword evidence="3" id="KW-1185">Reference proteome</keyword>
<dbReference type="STRING" id="94869.SAMN04488529_102361"/>
<dbReference type="Proteomes" id="UP000198597">
    <property type="component" value="Unassembled WGS sequence"/>
</dbReference>
<evidence type="ECO:0000313" key="2">
    <source>
        <dbReference type="EMBL" id="SDP16594.1"/>
    </source>
</evidence>
<dbReference type="EMBL" id="FNJM01000002">
    <property type="protein sequence ID" value="SDP16594.1"/>
    <property type="molecule type" value="Genomic_DNA"/>
</dbReference>